<dbReference type="EMBL" id="CP093366">
    <property type="protein sequence ID" value="UQS82292.1"/>
    <property type="molecule type" value="Genomic_DNA"/>
</dbReference>
<dbReference type="Proteomes" id="UP000831495">
    <property type="component" value="Chromosome"/>
</dbReference>
<evidence type="ECO:0000313" key="3">
    <source>
        <dbReference type="Proteomes" id="UP000831495"/>
    </source>
</evidence>
<dbReference type="PANTHER" id="PTHR14209:SF19">
    <property type="entry name" value="ISOAMYL ACETATE-HYDROLYZING ESTERASE 1 HOMOLOG"/>
    <property type="match status" value="1"/>
</dbReference>
<name>A0ABY4P9E1_9LACO</name>
<dbReference type="SUPFAM" id="SSF52266">
    <property type="entry name" value="SGNH hydrolase"/>
    <property type="match status" value="1"/>
</dbReference>
<proteinExistence type="predicted"/>
<evidence type="ECO:0000313" key="2">
    <source>
        <dbReference type="EMBL" id="UQS82292.1"/>
    </source>
</evidence>
<protein>
    <submittedName>
        <fullName evidence="2">GDSL-type esterase/lipase family protein</fullName>
    </submittedName>
</protein>
<organism evidence="2 3">
    <name type="scientific">Bombilactobacillus folatiphilus</name>
    <dbReference type="NCBI Taxonomy" id="2923362"/>
    <lineage>
        <taxon>Bacteria</taxon>
        <taxon>Bacillati</taxon>
        <taxon>Bacillota</taxon>
        <taxon>Bacilli</taxon>
        <taxon>Lactobacillales</taxon>
        <taxon>Lactobacillaceae</taxon>
        <taxon>Bombilactobacillus</taxon>
    </lineage>
</organism>
<sequence length="188" mass="20932">MQRIVLFGDDTLGGVANNQVTDAITKRVATAFPQTQVINRSIPGHKTSDALTHVNRDVVKLNPAAVVLGFGVNDVSVHDEIKPGIFTSNLHKLMQLIGPYKVILLSPPYTDAQKQPNHNWPRQLQLTLAAEYVAQQLNVPFINLLKKMQHSHYAAKAYLQADGRNLNELGWDLLMSLIKPLLTQLLKK</sequence>
<dbReference type="InterPro" id="IPR036514">
    <property type="entry name" value="SGNH_hydro_sf"/>
</dbReference>
<dbReference type="InterPro" id="IPR013830">
    <property type="entry name" value="SGNH_hydro"/>
</dbReference>
<dbReference type="Gene3D" id="3.40.50.1110">
    <property type="entry name" value="SGNH hydrolase"/>
    <property type="match status" value="1"/>
</dbReference>
<reference evidence="2" key="1">
    <citation type="journal article" date="2022" name="Int. J. Syst. Evol. Microbiol.">
        <title>Apilactobacillus apisilvae sp. nov., Nicolia spurrieriana gen. nov. sp. nov., Bombilactobacillus folatiphilus sp. nov. and Bombilactobacillus thymidiniphilus sp. nov., four new lactic acid bacterial isolates from stingless bees Tetragonula carbonaria and Austroplebeia australis.</title>
        <authorList>
            <person name="Oliphant S.A."/>
            <person name="Watson-Haigh N.S."/>
            <person name="Sumby K.M."/>
            <person name="Gardner J."/>
            <person name="Groom S."/>
            <person name="Jiranek V."/>
        </authorList>
    </citation>
    <scope>NUCLEOTIDE SEQUENCE</scope>
    <source>
        <strain evidence="2">SG4_D2</strain>
    </source>
</reference>
<feature type="domain" description="SGNH hydrolase-type esterase" evidence="1">
    <location>
        <begin position="7"/>
        <end position="168"/>
    </location>
</feature>
<dbReference type="PANTHER" id="PTHR14209">
    <property type="entry name" value="ISOAMYL ACETATE-HYDROLYZING ESTERASE 1"/>
    <property type="match status" value="1"/>
</dbReference>
<dbReference type="RefSeq" id="WP_249514561.1">
    <property type="nucleotide sequence ID" value="NZ_CP093366.1"/>
</dbReference>
<gene>
    <name evidence="2" type="ORF">MOO45_00950</name>
</gene>
<dbReference type="InterPro" id="IPR045136">
    <property type="entry name" value="Iah1-like"/>
</dbReference>
<accession>A0ABY4P9E1</accession>
<evidence type="ECO:0000259" key="1">
    <source>
        <dbReference type="Pfam" id="PF13472"/>
    </source>
</evidence>
<keyword evidence="3" id="KW-1185">Reference proteome</keyword>
<dbReference type="Pfam" id="PF13472">
    <property type="entry name" value="Lipase_GDSL_2"/>
    <property type="match status" value="1"/>
</dbReference>